<dbReference type="GO" id="GO:0004497">
    <property type="term" value="F:monooxygenase activity"/>
    <property type="evidence" value="ECO:0007669"/>
    <property type="project" value="InterPro"/>
</dbReference>
<proteinExistence type="predicted"/>
<dbReference type="GO" id="GO:0000166">
    <property type="term" value="F:nucleotide binding"/>
    <property type="evidence" value="ECO:0007669"/>
    <property type="project" value="UniProtKB-KW"/>
</dbReference>
<gene>
    <name evidence="4" type="ORF">FE810_09665</name>
</gene>
<dbReference type="SUPFAM" id="SSF51905">
    <property type="entry name" value="FAD/NAD(P)-binding domain"/>
    <property type="match status" value="1"/>
</dbReference>
<dbReference type="Pfam" id="PF04820">
    <property type="entry name" value="Trp_halogenase"/>
    <property type="match status" value="1"/>
</dbReference>
<feature type="binding site" evidence="2">
    <location>
        <position position="344"/>
    </location>
    <ligand>
        <name>FAD</name>
        <dbReference type="ChEBI" id="CHEBI:57692"/>
    </ligand>
</feature>
<evidence type="ECO:0000313" key="4">
    <source>
        <dbReference type="EMBL" id="TLU65177.1"/>
    </source>
</evidence>
<evidence type="ECO:0000313" key="5">
    <source>
        <dbReference type="Proteomes" id="UP000307790"/>
    </source>
</evidence>
<keyword evidence="3" id="KW-0472">Membrane</keyword>
<keyword evidence="5" id="KW-1185">Reference proteome</keyword>
<dbReference type="InterPro" id="IPR050816">
    <property type="entry name" value="Flavin-dep_Halogenase_NPB"/>
</dbReference>
<keyword evidence="2" id="KW-0274">FAD</keyword>
<dbReference type="Proteomes" id="UP000307790">
    <property type="component" value="Unassembled WGS sequence"/>
</dbReference>
<feature type="binding site" evidence="2">
    <location>
        <position position="353"/>
    </location>
    <ligand>
        <name>L-tryptophan</name>
        <dbReference type="ChEBI" id="CHEBI:57912"/>
    </ligand>
</feature>
<dbReference type="InterPro" id="IPR033856">
    <property type="entry name" value="Trp_halogen"/>
</dbReference>
<evidence type="ECO:0000256" key="2">
    <source>
        <dbReference type="PIRSR" id="PIRSR011396-2"/>
    </source>
</evidence>
<accession>A0A5R9IM98</accession>
<keyword evidence="2" id="KW-0285">Flavoprotein</keyword>
<keyword evidence="3" id="KW-0812">Transmembrane</keyword>
<comment type="caution">
    <text evidence="4">The sequence shown here is derived from an EMBL/GenBank/DDBJ whole genome shotgun (WGS) entry which is preliminary data.</text>
</comment>
<dbReference type="AlphaFoldDB" id="A0A5R9IM98"/>
<dbReference type="InterPro" id="IPR006905">
    <property type="entry name" value="Flavin_halogenase"/>
</dbReference>
<keyword evidence="2" id="KW-0547">Nucleotide-binding</keyword>
<dbReference type="EMBL" id="VCBC01000008">
    <property type="protein sequence ID" value="TLU65177.1"/>
    <property type="molecule type" value="Genomic_DNA"/>
</dbReference>
<dbReference type="Gene3D" id="3.50.50.60">
    <property type="entry name" value="FAD/NAD(P)-binding domain"/>
    <property type="match status" value="1"/>
</dbReference>
<dbReference type="PIRSF" id="PIRSF011396">
    <property type="entry name" value="Trp_halogenase"/>
    <property type="match status" value="1"/>
</dbReference>
<evidence type="ECO:0000256" key="3">
    <source>
        <dbReference type="SAM" id="Phobius"/>
    </source>
</evidence>
<feature type="binding site" evidence="2">
    <location>
        <begin position="14"/>
        <end position="17"/>
    </location>
    <ligand>
        <name>FAD</name>
        <dbReference type="ChEBI" id="CHEBI:57692"/>
    </ligand>
</feature>
<organism evidence="4 5">
    <name type="scientific">Thalassotalea litorea</name>
    <dbReference type="NCBI Taxonomy" id="2020715"/>
    <lineage>
        <taxon>Bacteria</taxon>
        <taxon>Pseudomonadati</taxon>
        <taxon>Pseudomonadota</taxon>
        <taxon>Gammaproteobacteria</taxon>
        <taxon>Alteromonadales</taxon>
        <taxon>Colwelliaceae</taxon>
        <taxon>Thalassotalea</taxon>
    </lineage>
</organism>
<feature type="active site" evidence="1">
    <location>
        <position position="84"/>
    </location>
</feature>
<feature type="binding site" evidence="2">
    <location>
        <position position="84"/>
    </location>
    <ligand>
        <name>7-chloro-L-tryptophan</name>
        <dbReference type="ChEBI" id="CHEBI:58713"/>
    </ligand>
</feature>
<dbReference type="PANTHER" id="PTHR43747">
    <property type="entry name" value="FAD-BINDING PROTEIN"/>
    <property type="match status" value="1"/>
</dbReference>
<feature type="transmembrane region" description="Helical" evidence="3">
    <location>
        <begin position="6"/>
        <end position="27"/>
    </location>
</feature>
<dbReference type="InterPro" id="IPR036188">
    <property type="entry name" value="FAD/NAD-bd_sf"/>
</dbReference>
<dbReference type="PANTHER" id="PTHR43747:SF4">
    <property type="entry name" value="FLAVIN-DEPENDENT TRYPTOPHAN HALOGENASE"/>
    <property type="match status" value="1"/>
</dbReference>
<dbReference type="OrthoDB" id="7178350at2"/>
<name>A0A5R9IM98_9GAMM</name>
<reference evidence="4 5" key="1">
    <citation type="submission" date="2019-05" db="EMBL/GenBank/DDBJ databases">
        <title>Genome sequences of Thalassotalea litorea 1K03283.</title>
        <authorList>
            <person name="Zhang D."/>
        </authorList>
    </citation>
    <scope>NUCLEOTIDE SEQUENCE [LARGE SCALE GENOMIC DNA]</scope>
    <source>
        <strain evidence="4 5">MCCC 1K03283</strain>
    </source>
</reference>
<dbReference type="RefSeq" id="WP_138319847.1">
    <property type="nucleotide sequence ID" value="NZ_VCBC01000008.1"/>
</dbReference>
<keyword evidence="3" id="KW-1133">Transmembrane helix</keyword>
<evidence type="ECO:0000256" key="1">
    <source>
        <dbReference type="PIRSR" id="PIRSR011396-1"/>
    </source>
</evidence>
<protein>
    <submittedName>
        <fullName evidence="4">Tryptophan 7-halogenase</fullName>
    </submittedName>
</protein>
<sequence>MNNTPIQSILIVGGGSAGWLTAGILAATHQQRIRQKQLTITLVESADIATIGVGEGTWPTMPDTMQKLGIDERDLFRHVPMSFKQGSQFINWHSEHAESSYLHPFDVPPGAVEGDLSRLWLQQNTAQPFSQYISIQHATCALGLAPKTTQQGSYDAYLNYGYHLDARAFAKYLKHHCMDKLGVEHRIANIKKVNVGADKTITSLDTDTDERLHADLFIDCSGIKALLLGQALSVKNIDVSDTLFCDRALTAQIPEQHSPIASVTRASAQTSGWIWDIPVPQRRGIGHVYSSRHMDSADASGVLEQYIRSSFSSTASSTYEIREIAFNPGYKEQFWVGNCLAIGLAAGFIEPLEASALVMIELSANMLAEQLPVDQSEMPIIAKRFNQTFHYRWQRVIEFLKLHYVLSERQSRFWLDHRDPQTIPERLKELLQLWRHRVPSLLDFDRNGEIFQAASYQYVLYGSGYPTQLQQSLPQDKVQQLLAQIETTKHNQLQLQSGLPRNRQWHDVFMAHLA</sequence>